<gene>
    <name evidence="1" type="ORF">DUI87_00775</name>
</gene>
<evidence type="ECO:0000313" key="1">
    <source>
        <dbReference type="EMBL" id="RMC22461.1"/>
    </source>
</evidence>
<proteinExistence type="predicted"/>
<reference evidence="1 2" key="1">
    <citation type="submission" date="2018-07" db="EMBL/GenBank/DDBJ databases">
        <title>A high quality draft genome assembly of the barn swallow (H. rustica rustica).</title>
        <authorList>
            <person name="Formenti G."/>
            <person name="Chiara M."/>
            <person name="Poveda L."/>
            <person name="Francoijs K.-J."/>
            <person name="Bonisoli-Alquati A."/>
            <person name="Canova L."/>
            <person name="Gianfranceschi L."/>
            <person name="Horner D.S."/>
            <person name="Saino N."/>
        </authorList>
    </citation>
    <scope>NUCLEOTIDE SEQUENCE [LARGE SCALE GENOMIC DNA]</scope>
    <source>
        <strain evidence="1">Chelidonia</strain>
        <tissue evidence="1">Blood</tissue>
    </source>
</reference>
<protein>
    <submittedName>
        <fullName evidence="1">Uncharacterized protein</fullName>
    </submittedName>
</protein>
<sequence>MNLVVRVYCWPPDQEEPIDETFLIQLWEALHFQARVLLEDFNHLHVFQESSMVSCQETPGMHGGKLPDPSNTESYQRGFSGHQCELIEDIKVGDSLRGRDHALEEFTIYRDMGQERGKDRPLGSKKAKFQLFNEIVHRIL</sequence>
<comment type="caution">
    <text evidence="1">The sequence shown here is derived from an EMBL/GenBank/DDBJ whole genome shotgun (WGS) entry which is preliminary data.</text>
</comment>
<dbReference type="Proteomes" id="UP000269221">
    <property type="component" value="Unassembled WGS sequence"/>
</dbReference>
<dbReference type="EMBL" id="QRBI01000092">
    <property type="protein sequence ID" value="RMC22461.1"/>
    <property type="molecule type" value="Genomic_DNA"/>
</dbReference>
<evidence type="ECO:0000313" key="2">
    <source>
        <dbReference type="Proteomes" id="UP000269221"/>
    </source>
</evidence>
<dbReference type="OrthoDB" id="9401454at2759"/>
<organism evidence="1 2">
    <name type="scientific">Hirundo rustica rustica</name>
    <dbReference type="NCBI Taxonomy" id="333673"/>
    <lineage>
        <taxon>Eukaryota</taxon>
        <taxon>Metazoa</taxon>
        <taxon>Chordata</taxon>
        <taxon>Craniata</taxon>
        <taxon>Vertebrata</taxon>
        <taxon>Euteleostomi</taxon>
        <taxon>Archelosauria</taxon>
        <taxon>Archosauria</taxon>
        <taxon>Dinosauria</taxon>
        <taxon>Saurischia</taxon>
        <taxon>Theropoda</taxon>
        <taxon>Coelurosauria</taxon>
        <taxon>Aves</taxon>
        <taxon>Neognathae</taxon>
        <taxon>Neoaves</taxon>
        <taxon>Telluraves</taxon>
        <taxon>Australaves</taxon>
        <taxon>Passeriformes</taxon>
        <taxon>Sylvioidea</taxon>
        <taxon>Hirundinidae</taxon>
        <taxon>Hirundo</taxon>
    </lineage>
</organism>
<keyword evidence="2" id="KW-1185">Reference proteome</keyword>
<dbReference type="AlphaFoldDB" id="A0A3M0LBF2"/>
<name>A0A3M0LBF2_HIRRU</name>
<accession>A0A3M0LBF2</accession>